<dbReference type="PATRIC" id="fig|1379739.3.peg.1012"/>
<comment type="caution">
    <text evidence="1">The sequence shown here is derived from an EMBL/GenBank/DDBJ whole genome shotgun (WGS) entry which is preliminary data.</text>
</comment>
<sequence>MFAETVIGAPHGILVSRITVYLSNAKNTGAVALKINPTIYCVSFKFAK</sequence>
<accession>A0A0D0ZVK4</accession>
<dbReference type="OrthoDB" id="9863946at2"/>
<reference evidence="1 2" key="1">
    <citation type="submission" date="2014-06" db="EMBL/GenBank/DDBJ databases">
        <title>Genome characterization of distinct group I Clostridium botulinum lineages.</title>
        <authorList>
            <person name="Giordani F."/>
            <person name="Anselmo A."/>
            <person name="Fillo S."/>
            <person name="Palozzi A.M."/>
            <person name="Fortunato A."/>
            <person name="Gentile B."/>
            <person name="Ciammaruconi A."/>
            <person name="Anniballi F."/>
            <person name="De Medici D."/>
            <person name="Lista F."/>
        </authorList>
    </citation>
    <scope>NUCLEOTIDE SEQUENCE [LARGE SCALE GENOMIC DNA]</scope>
    <source>
        <strain evidence="1 2">B2 450</strain>
    </source>
</reference>
<gene>
    <name evidence="1" type="ORF">N495_03490</name>
</gene>
<proteinExistence type="predicted"/>
<protein>
    <submittedName>
        <fullName evidence="1">Uncharacterized protein</fullName>
    </submittedName>
</protein>
<dbReference type="AlphaFoldDB" id="A0A0D0ZVK4"/>
<evidence type="ECO:0000313" key="2">
    <source>
        <dbReference type="Proteomes" id="UP000032250"/>
    </source>
</evidence>
<organism evidence="1 2">
    <name type="scientific">Clostridium botulinum B2 450</name>
    <dbReference type="NCBI Taxonomy" id="1379739"/>
    <lineage>
        <taxon>Bacteria</taxon>
        <taxon>Bacillati</taxon>
        <taxon>Bacillota</taxon>
        <taxon>Clostridia</taxon>
        <taxon>Eubacteriales</taxon>
        <taxon>Clostridiaceae</taxon>
        <taxon>Clostridium</taxon>
    </lineage>
</organism>
<evidence type="ECO:0000313" key="1">
    <source>
        <dbReference type="EMBL" id="KIS22683.1"/>
    </source>
</evidence>
<name>A0A0D0ZVK4_CLOBO</name>
<dbReference type="HOGENOM" id="CLU_3151103_0_0_9"/>
<dbReference type="EMBL" id="JXSU01000007">
    <property type="protein sequence ID" value="KIS22683.1"/>
    <property type="molecule type" value="Genomic_DNA"/>
</dbReference>
<dbReference type="Proteomes" id="UP000032250">
    <property type="component" value="Unassembled WGS sequence"/>
</dbReference>